<dbReference type="Pfam" id="PF14322">
    <property type="entry name" value="SusD-like_3"/>
    <property type="match status" value="1"/>
</dbReference>
<proteinExistence type="inferred from homology"/>
<evidence type="ECO:0000313" key="9">
    <source>
        <dbReference type="Proteomes" id="UP000284434"/>
    </source>
</evidence>
<dbReference type="Gene3D" id="1.25.40.390">
    <property type="match status" value="1"/>
</dbReference>
<protein>
    <submittedName>
        <fullName evidence="8">RagB/SusD family nutrient uptake outer membrane protein</fullName>
    </submittedName>
</protein>
<feature type="domain" description="SusD-like N-terminal" evidence="7">
    <location>
        <begin position="93"/>
        <end position="234"/>
    </location>
</feature>
<comment type="similarity">
    <text evidence="2">Belongs to the SusD family.</text>
</comment>
<keyword evidence="4" id="KW-0472">Membrane</keyword>
<feature type="domain" description="RagB/SusD" evidence="6">
    <location>
        <begin position="341"/>
        <end position="440"/>
    </location>
</feature>
<accession>A0A413IEF6</accession>
<comment type="subcellular location">
    <subcellularLocation>
        <location evidence="1">Cell outer membrane</location>
    </subcellularLocation>
</comment>
<organism evidence="8 9">
    <name type="scientific">Odoribacter splanchnicus</name>
    <dbReference type="NCBI Taxonomy" id="28118"/>
    <lineage>
        <taxon>Bacteria</taxon>
        <taxon>Pseudomonadati</taxon>
        <taxon>Bacteroidota</taxon>
        <taxon>Bacteroidia</taxon>
        <taxon>Bacteroidales</taxon>
        <taxon>Odoribacteraceae</taxon>
        <taxon>Odoribacter</taxon>
    </lineage>
</organism>
<dbReference type="EMBL" id="QSCO01000005">
    <property type="protein sequence ID" value="RGY08368.1"/>
    <property type="molecule type" value="Genomic_DNA"/>
</dbReference>
<dbReference type="Pfam" id="PF07980">
    <property type="entry name" value="SusD_RagB"/>
    <property type="match status" value="1"/>
</dbReference>
<evidence type="ECO:0000256" key="5">
    <source>
        <dbReference type="ARBA" id="ARBA00023237"/>
    </source>
</evidence>
<dbReference type="AlphaFoldDB" id="A0A413IEF6"/>
<reference evidence="8 9" key="1">
    <citation type="submission" date="2018-08" db="EMBL/GenBank/DDBJ databases">
        <title>A genome reference for cultivated species of the human gut microbiota.</title>
        <authorList>
            <person name="Zou Y."/>
            <person name="Xue W."/>
            <person name="Luo G."/>
        </authorList>
    </citation>
    <scope>NUCLEOTIDE SEQUENCE [LARGE SCALE GENOMIC DNA]</scope>
    <source>
        <strain evidence="8 9">OF03-11</strain>
    </source>
</reference>
<evidence type="ECO:0000256" key="3">
    <source>
        <dbReference type="ARBA" id="ARBA00022729"/>
    </source>
</evidence>
<keyword evidence="3" id="KW-0732">Signal</keyword>
<keyword evidence="5" id="KW-0998">Cell outer membrane</keyword>
<evidence type="ECO:0000256" key="1">
    <source>
        <dbReference type="ARBA" id="ARBA00004442"/>
    </source>
</evidence>
<evidence type="ECO:0000256" key="2">
    <source>
        <dbReference type="ARBA" id="ARBA00006275"/>
    </source>
</evidence>
<evidence type="ECO:0000259" key="6">
    <source>
        <dbReference type="Pfam" id="PF07980"/>
    </source>
</evidence>
<evidence type="ECO:0000256" key="4">
    <source>
        <dbReference type="ARBA" id="ARBA00023136"/>
    </source>
</evidence>
<dbReference type="InterPro" id="IPR033985">
    <property type="entry name" value="SusD-like_N"/>
</dbReference>
<evidence type="ECO:0000259" key="7">
    <source>
        <dbReference type="Pfam" id="PF14322"/>
    </source>
</evidence>
<dbReference type="Proteomes" id="UP000284434">
    <property type="component" value="Unassembled WGS sequence"/>
</dbReference>
<evidence type="ECO:0000313" key="8">
    <source>
        <dbReference type="EMBL" id="RGY08368.1"/>
    </source>
</evidence>
<sequence>MKTTYIISTLFLSVLIWACDLMGDVDKVKPYYKLEDQTAIRNAQSAEQVLRGVYTQWRAWDLCNFRSHIGLLAGSLALSGSGGLAGETGFTDNNVLEDNSIIGNVYNNLYDVINAANFMIEFLENNTVKDLDPARRMEILGEGYFNRAMAHFMLLRYFGQFYDTDSPYGIVLSDKPYREPLAKARSTVAESYKFIESDLDSAILYAPDMPMSNYTPTHAQAGKTTAQALKAKVLLSKGDYVNAALLADEVIQTAGNYGYGLVDFMSIFSDMFDSPEVLFAPYVSNYEEQCSFILDRTTYSSYSQKIADAMDPTPGNKETGEGYDPRFAAPFLTPDVITTSFKNGKYPHSTNDDGKSNTYYFLRLGEVYYIHAEAEARQGGNHLAAARTSLQTVLDAHVPGVYDVSTIPDNQLLEMIRQHKWIDLLFENQEEWYDMIRYYKHGDLDITTIRPNIKSDKQLILPIPQSAKAGNNLLIENLKIPKNEKSVNCAIPCSGNSVLPGTK</sequence>
<dbReference type="RefSeq" id="WP_118103281.1">
    <property type="nucleotide sequence ID" value="NZ_QSCO01000005.1"/>
</dbReference>
<dbReference type="SUPFAM" id="SSF48452">
    <property type="entry name" value="TPR-like"/>
    <property type="match status" value="1"/>
</dbReference>
<dbReference type="InterPro" id="IPR012944">
    <property type="entry name" value="SusD_RagB_dom"/>
</dbReference>
<name>A0A413IEF6_9BACT</name>
<gene>
    <name evidence="8" type="ORF">DXA53_04835</name>
</gene>
<dbReference type="InterPro" id="IPR011990">
    <property type="entry name" value="TPR-like_helical_dom_sf"/>
</dbReference>
<dbReference type="GO" id="GO:0009279">
    <property type="term" value="C:cell outer membrane"/>
    <property type="evidence" value="ECO:0007669"/>
    <property type="project" value="UniProtKB-SubCell"/>
</dbReference>
<comment type="caution">
    <text evidence="8">The sequence shown here is derived from an EMBL/GenBank/DDBJ whole genome shotgun (WGS) entry which is preliminary data.</text>
</comment>